<gene>
    <name evidence="1" type="ORF">ACFPQ4_18045</name>
</gene>
<proteinExistence type="predicted"/>
<dbReference type="Pfam" id="PF09388">
    <property type="entry name" value="SpoOE-like"/>
    <property type="match status" value="1"/>
</dbReference>
<accession>A0ABW0R7L7</accession>
<dbReference type="RefSeq" id="WP_378113358.1">
    <property type="nucleotide sequence ID" value="NZ_JBHSNC010000053.1"/>
</dbReference>
<sequence length="68" mass="8140">MRLKRRIERLRNAMILSYICHDGDLSNLEVLRISERLDEQLNNYIRYTRQRTLLVGRLISPLQATRPS</sequence>
<evidence type="ECO:0000313" key="2">
    <source>
        <dbReference type="Proteomes" id="UP001596108"/>
    </source>
</evidence>
<dbReference type="EMBL" id="JBHSNC010000053">
    <property type="protein sequence ID" value="MFC5531324.1"/>
    <property type="molecule type" value="Genomic_DNA"/>
</dbReference>
<comment type="caution">
    <text evidence="1">The sequence shown here is derived from an EMBL/GenBank/DDBJ whole genome shotgun (WGS) entry which is preliminary data.</text>
</comment>
<reference evidence="2" key="1">
    <citation type="journal article" date="2019" name="Int. J. Syst. Evol. Microbiol.">
        <title>The Global Catalogue of Microorganisms (GCM) 10K type strain sequencing project: providing services to taxonomists for standard genome sequencing and annotation.</title>
        <authorList>
            <consortium name="The Broad Institute Genomics Platform"/>
            <consortium name="The Broad Institute Genome Sequencing Center for Infectious Disease"/>
            <person name="Wu L."/>
            <person name="Ma J."/>
        </authorList>
    </citation>
    <scope>NUCLEOTIDE SEQUENCE [LARGE SCALE GENOMIC DNA]</scope>
    <source>
        <strain evidence="2">CGMCC 1.18578</strain>
    </source>
</reference>
<dbReference type="InterPro" id="IPR018540">
    <property type="entry name" value="Spo0E-like"/>
</dbReference>
<organism evidence="1 2">
    <name type="scientific">Cohnella yongneupensis</name>
    <dbReference type="NCBI Taxonomy" id="425006"/>
    <lineage>
        <taxon>Bacteria</taxon>
        <taxon>Bacillati</taxon>
        <taxon>Bacillota</taxon>
        <taxon>Bacilli</taxon>
        <taxon>Bacillales</taxon>
        <taxon>Paenibacillaceae</taxon>
        <taxon>Cohnella</taxon>
    </lineage>
</organism>
<dbReference type="InterPro" id="IPR037208">
    <property type="entry name" value="Spo0E-like_sf"/>
</dbReference>
<name>A0ABW0R7L7_9BACL</name>
<dbReference type="Proteomes" id="UP001596108">
    <property type="component" value="Unassembled WGS sequence"/>
</dbReference>
<dbReference type="SUPFAM" id="SSF140500">
    <property type="entry name" value="BAS1536-like"/>
    <property type="match status" value="1"/>
</dbReference>
<keyword evidence="2" id="KW-1185">Reference proteome</keyword>
<protein>
    <submittedName>
        <fullName evidence="1">Spo0E family sporulation regulatory protein-aspartic acid phosphatase</fullName>
    </submittedName>
</protein>
<dbReference type="InterPro" id="IPR036638">
    <property type="entry name" value="HLH_DNA-bd_sf"/>
</dbReference>
<evidence type="ECO:0000313" key="1">
    <source>
        <dbReference type="EMBL" id="MFC5531324.1"/>
    </source>
</evidence>
<dbReference type="Gene3D" id="4.10.280.10">
    <property type="entry name" value="Helix-loop-helix DNA-binding domain"/>
    <property type="match status" value="1"/>
</dbReference>